<gene>
    <name evidence="1" type="ORF">EWH70_12810</name>
</gene>
<dbReference type="RefSeq" id="WP_130475583.1">
    <property type="nucleotide sequence ID" value="NZ_SFCC01000006.1"/>
</dbReference>
<dbReference type="AlphaFoldDB" id="A0A4Q7J6R3"/>
<dbReference type="Proteomes" id="UP000292003">
    <property type="component" value="Unassembled WGS sequence"/>
</dbReference>
<evidence type="ECO:0000313" key="1">
    <source>
        <dbReference type="EMBL" id="RZQ63330.1"/>
    </source>
</evidence>
<name>A0A4Q7J6R3_9PSEU</name>
<organism evidence="1 2">
    <name type="scientific">Amycolatopsis suaedae</name>
    <dbReference type="NCBI Taxonomy" id="2510978"/>
    <lineage>
        <taxon>Bacteria</taxon>
        <taxon>Bacillati</taxon>
        <taxon>Actinomycetota</taxon>
        <taxon>Actinomycetes</taxon>
        <taxon>Pseudonocardiales</taxon>
        <taxon>Pseudonocardiaceae</taxon>
        <taxon>Amycolatopsis</taxon>
    </lineage>
</organism>
<sequence>MMTTQRVSEPSETLELLLATGPFAAALRAAIRARGLGLERIRYRLRAQGVPVSLATLSYWQSGRCQPERPGSIAALRCLEQLLEVPPGSLVRLLGPPRRAHRAAVPGSR</sequence>
<comment type="caution">
    <text evidence="1">The sequence shown here is derived from an EMBL/GenBank/DDBJ whole genome shotgun (WGS) entry which is preliminary data.</text>
</comment>
<evidence type="ECO:0000313" key="2">
    <source>
        <dbReference type="Proteomes" id="UP000292003"/>
    </source>
</evidence>
<dbReference type="OrthoDB" id="3690688at2"/>
<reference evidence="1 2" key="1">
    <citation type="submission" date="2019-02" db="EMBL/GenBank/DDBJ databases">
        <title>Draft genome sequence of Amycolatopsis sp. 8-3EHSu isolated from roots of Suaeda maritima.</title>
        <authorList>
            <person name="Duangmal K."/>
            <person name="Chantavorakit T."/>
        </authorList>
    </citation>
    <scope>NUCLEOTIDE SEQUENCE [LARGE SCALE GENOMIC DNA]</scope>
    <source>
        <strain evidence="1 2">8-3EHSu</strain>
    </source>
</reference>
<proteinExistence type="predicted"/>
<dbReference type="EMBL" id="SFCC01000006">
    <property type="protein sequence ID" value="RZQ63330.1"/>
    <property type="molecule type" value="Genomic_DNA"/>
</dbReference>
<protein>
    <submittedName>
        <fullName evidence="1">Transcriptional regulator</fullName>
    </submittedName>
</protein>
<keyword evidence="2" id="KW-1185">Reference proteome</keyword>
<accession>A0A4Q7J6R3</accession>